<keyword evidence="1" id="KW-1133">Transmembrane helix</keyword>
<reference evidence="2" key="2">
    <citation type="journal article" date="2021" name="PeerJ">
        <title>Extensive microbial diversity within the chicken gut microbiome revealed by metagenomics and culture.</title>
        <authorList>
            <person name="Gilroy R."/>
            <person name="Ravi A."/>
            <person name="Getino M."/>
            <person name="Pursley I."/>
            <person name="Horton D.L."/>
            <person name="Alikhan N.F."/>
            <person name="Baker D."/>
            <person name="Gharbi K."/>
            <person name="Hall N."/>
            <person name="Watson M."/>
            <person name="Adriaenssens E.M."/>
            <person name="Foster-Nyarko E."/>
            <person name="Jarju S."/>
            <person name="Secka A."/>
            <person name="Antonio M."/>
            <person name="Oren A."/>
            <person name="Chaudhuri R.R."/>
            <person name="La Ragione R."/>
            <person name="Hildebrand F."/>
            <person name="Pallen M.J."/>
        </authorList>
    </citation>
    <scope>NUCLEOTIDE SEQUENCE</scope>
    <source>
        <strain evidence="2">17073</strain>
    </source>
</reference>
<feature type="transmembrane region" description="Helical" evidence="1">
    <location>
        <begin position="119"/>
        <end position="140"/>
    </location>
</feature>
<dbReference type="Pfam" id="PF14093">
    <property type="entry name" value="DUF4271"/>
    <property type="match status" value="1"/>
</dbReference>
<evidence type="ECO:0000313" key="3">
    <source>
        <dbReference type="Proteomes" id="UP000824076"/>
    </source>
</evidence>
<feature type="transmembrane region" description="Helical" evidence="1">
    <location>
        <begin position="160"/>
        <end position="180"/>
    </location>
</feature>
<keyword evidence="1" id="KW-0812">Transmembrane</keyword>
<feature type="transmembrane region" description="Helical" evidence="1">
    <location>
        <begin position="251"/>
        <end position="270"/>
    </location>
</feature>
<evidence type="ECO:0000256" key="1">
    <source>
        <dbReference type="SAM" id="Phobius"/>
    </source>
</evidence>
<dbReference type="Proteomes" id="UP000824076">
    <property type="component" value="Unassembled WGS sequence"/>
</dbReference>
<protein>
    <submittedName>
        <fullName evidence="2">DUF4271 domain-containing protein</fullName>
    </submittedName>
</protein>
<keyword evidence="1" id="KW-0472">Membrane</keyword>
<feature type="transmembrane region" description="Helical" evidence="1">
    <location>
        <begin position="192"/>
        <end position="214"/>
    </location>
</feature>
<dbReference type="EMBL" id="DVMS01000200">
    <property type="protein sequence ID" value="HIU39437.1"/>
    <property type="molecule type" value="Genomic_DNA"/>
</dbReference>
<feature type="transmembrane region" description="Helical" evidence="1">
    <location>
        <begin position="66"/>
        <end position="86"/>
    </location>
</feature>
<proteinExistence type="predicted"/>
<name>A0A9D1ILE7_9BACT</name>
<evidence type="ECO:0000313" key="2">
    <source>
        <dbReference type="EMBL" id="HIU39437.1"/>
    </source>
</evidence>
<dbReference type="InterPro" id="IPR025367">
    <property type="entry name" value="DUF4271"/>
</dbReference>
<dbReference type="AlphaFoldDB" id="A0A9D1ILE7"/>
<comment type="caution">
    <text evidence="2">The sequence shown here is derived from an EMBL/GenBank/DDBJ whole genome shotgun (WGS) entry which is preliminary data.</text>
</comment>
<feature type="transmembrane region" description="Helical" evidence="1">
    <location>
        <begin position="220"/>
        <end position="239"/>
    </location>
</feature>
<organism evidence="2 3">
    <name type="scientific">Candidatus Limisoma intestinavium</name>
    <dbReference type="NCBI Taxonomy" id="2840856"/>
    <lineage>
        <taxon>Bacteria</taxon>
        <taxon>Pseudomonadati</taxon>
        <taxon>Bacteroidota</taxon>
        <taxon>Bacteroidia</taxon>
        <taxon>Bacteroidales</taxon>
        <taxon>Candidatus Limisoma</taxon>
    </lineage>
</organism>
<gene>
    <name evidence="2" type="ORF">IAD18_07215</name>
</gene>
<accession>A0A9D1ILE7</accession>
<reference evidence="2" key="1">
    <citation type="submission" date="2020-10" db="EMBL/GenBank/DDBJ databases">
        <authorList>
            <person name="Gilroy R."/>
        </authorList>
    </citation>
    <scope>NUCLEOTIDE SEQUENCE</scope>
    <source>
        <strain evidence="2">17073</strain>
    </source>
</reference>
<sequence length="278" mass="31265">MPVDTLHTRQHAFADAQTSTYYAPAYPDGLPDSALAQELPAKPLTAYPSIEDRQSFDPKPYAPTPAHTTTVPILLIVSFLLIAYCYRRGAKYFHYIFRNTWSVKRTENHLDEHTANESLLLAALIAVTVIMEGILLHAALAAGVSDWTVEGASNIAKSVAVAGFYYLFQLACLKFTGFVFSEKTETKLWIQGFNATQVLAGLALTPFALAALFVPQYDKSMIFIAFILYIIARLVFWAKTFRIFYSNIFQCFYFVLYLCALEIAPLLLLFKNITFVYS</sequence>